<dbReference type="PANTHER" id="PTHR11188">
    <property type="entry name" value="ARRESTIN DOMAIN CONTAINING PROTEIN"/>
    <property type="match status" value="1"/>
</dbReference>
<feature type="domain" description="Arrestin C-terminal-like" evidence="4">
    <location>
        <begin position="171"/>
        <end position="301"/>
    </location>
</feature>
<organism evidence="5 6">
    <name type="scientific">Cephus cinctus</name>
    <name type="common">Wheat stem sawfly</name>
    <dbReference type="NCBI Taxonomy" id="211228"/>
    <lineage>
        <taxon>Eukaryota</taxon>
        <taxon>Metazoa</taxon>
        <taxon>Ecdysozoa</taxon>
        <taxon>Arthropoda</taxon>
        <taxon>Hexapoda</taxon>
        <taxon>Insecta</taxon>
        <taxon>Pterygota</taxon>
        <taxon>Neoptera</taxon>
        <taxon>Endopterygota</taxon>
        <taxon>Hymenoptera</taxon>
        <taxon>Cephoidea</taxon>
        <taxon>Cephidae</taxon>
        <taxon>Cephus</taxon>
    </lineage>
</organism>
<dbReference type="KEGG" id="ccin:107273792"/>
<evidence type="ECO:0000256" key="1">
    <source>
        <dbReference type="ARBA" id="ARBA00005298"/>
    </source>
</evidence>
<feature type="compositionally biased region" description="Basic and acidic residues" evidence="3">
    <location>
        <begin position="468"/>
        <end position="488"/>
    </location>
</feature>
<sequence length="506" mass="55653">MSIDKFDIQLDKKSCIYEPGEIINGQVLTCLENPKPARGLKIKIKGKCHVQWRRNGSKASSKIVSGSERYIDLTEYLIGCADGSYMKLPAGEQSYPFSFQLPETIPVSFEHKYGSVIYTLKAAMDLPLSIDPTVTKRFTVVSNLDLNNVPEARREIHDERTIPFSNIFCCSVGEIDMLLTLPVRGYVAGQNIEAKVCFDNKSEVEIDEIKLNFIQTITFKVPSGSQKKIEKNILGNKTLYGPFGQSGEYDASILVRSVPVSYFPCCKLIDIDYDINVKYVISGCHYNVSNNYPIFIGTIPLISAQSKWSTASVPVEATEPIAPCPPGPEVPIAPYPPGPEVPIAPCPPGPEVPIAPCPPEPEIPNAPYPPEPEVPIATYPPEQEVPFAPCPPEPKVPIAPYPPGPVDRPMPINCQPMPQNYKLEFENYKPGAGKPVTGMPFVVPVPGPSTQPIGFVVPPELPPPSYEDCSRESHPVDQKQESNSDADVKQPLIPPYPLDNLPYKNN</sequence>
<name>A0AAJ7CD25_CEPCN</name>
<dbReference type="SMART" id="SM01017">
    <property type="entry name" value="Arrestin_C"/>
    <property type="match status" value="1"/>
</dbReference>
<evidence type="ECO:0000256" key="2">
    <source>
        <dbReference type="ARBA" id="ARBA00022606"/>
    </source>
</evidence>
<evidence type="ECO:0000313" key="5">
    <source>
        <dbReference type="Proteomes" id="UP000694920"/>
    </source>
</evidence>
<dbReference type="Pfam" id="PF02752">
    <property type="entry name" value="Arrestin_C"/>
    <property type="match status" value="1"/>
</dbReference>
<proteinExistence type="inferred from homology"/>
<dbReference type="InterPro" id="IPR011022">
    <property type="entry name" value="Arrestin_C-like"/>
</dbReference>
<comment type="similarity">
    <text evidence="1">Belongs to the arrestin family.</text>
</comment>
<gene>
    <name evidence="6" type="primary">LOC107273792</name>
</gene>
<dbReference type="Pfam" id="PF00339">
    <property type="entry name" value="Arrestin_N"/>
    <property type="match status" value="1"/>
</dbReference>
<dbReference type="Proteomes" id="UP000694920">
    <property type="component" value="Unplaced"/>
</dbReference>
<evidence type="ECO:0000313" key="6">
    <source>
        <dbReference type="RefSeq" id="XP_015607797.1"/>
    </source>
</evidence>
<dbReference type="AlphaFoldDB" id="A0AAJ7CD25"/>
<protein>
    <submittedName>
        <fullName evidence="6">Arrestin domain-containing protein 1 isoform X1</fullName>
    </submittedName>
</protein>
<dbReference type="InterPro" id="IPR011021">
    <property type="entry name" value="Arrestin-like_N"/>
</dbReference>
<dbReference type="InterPro" id="IPR014752">
    <property type="entry name" value="Arrestin-like_C"/>
</dbReference>
<dbReference type="Gene3D" id="2.60.40.640">
    <property type="match status" value="2"/>
</dbReference>
<dbReference type="InterPro" id="IPR014756">
    <property type="entry name" value="Ig_E-set"/>
</dbReference>
<keyword evidence="2" id="KW-0716">Sensory transduction</keyword>
<feature type="region of interest" description="Disordered" evidence="3">
    <location>
        <begin position="453"/>
        <end position="506"/>
    </location>
</feature>
<dbReference type="PANTHER" id="PTHR11188:SF176">
    <property type="entry name" value="ARRESTIN DOMAIN-CONTAINING PROTEIN 1"/>
    <property type="match status" value="1"/>
</dbReference>
<dbReference type="InterPro" id="IPR050357">
    <property type="entry name" value="Arrestin_domain-protein"/>
</dbReference>
<keyword evidence="5" id="KW-1185">Reference proteome</keyword>
<dbReference type="RefSeq" id="XP_015607797.1">
    <property type="nucleotide sequence ID" value="XM_015752311.2"/>
</dbReference>
<accession>A0AAJ7CD25</accession>
<dbReference type="SUPFAM" id="SSF81296">
    <property type="entry name" value="E set domains"/>
    <property type="match status" value="2"/>
</dbReference>
<dbReference type="GeneID" id="107273792"/>
<dbReference type="GO" id="GO:0015031">
    <property type="term" value="P:protein transport"/>
    <property type="evidence" value="ECO:0007669"/>
    <property type="project" value="TreeGrafter"/>
</dbReference>
<reference evidence="6" key="1">
    <citation type="submission" date="2025-08" db="UniProtKB">
        <authorList>
            <consortium name="RefSeq"/>
        </authorList>
    </citation>
    <scope>IDENTIFICATION</scope>
</reference>
<evidence type="ECO:0000256" key="3">
    <source>
        <dbReference type="SAM" id="MobiDB-lite"/>
    </source>
</evidence>
<dbReference type="GO" id="GO:0005737">
    <property type="term" value="C:cytoplasm"/>
    <property type="evidence" value="ECO:0007669"/>
    <property type="project" value="TreeGrafter"/>
</dbReference>
<evidence type="ECO:0000259" key="4">
    <source>
        <dbReference type="SMART" id="SM01017"/>
    </source>
</evidence>